<keyword evidence="1" id="KW-0732">Signal</keyword>
<gene>
    <name evidence="2" type="ORF">CDD81_5871</name>
</gene>
<keyword evidence="3" id="KW-1185">Reference proteome</keyword>
<comment type="caution">
    <text evidence="2">The sequence shown here is derived from an EMBL/GenBank/DDBJ whole genome shotgun (WGS) entry which is preliminary data.</text>
</comment>
<dbReference type="EMBL" id="NJET01000005">
    <property type="protein sequence ID" value="PHH66739.1"/>
    <property type="molecule type" value="Genomic_DNA"/>
</dbReference>
<dbReference type="Proteomes" id="UP000226192">
    <property type="component" value="Unassembled WGS sequence"/>
</dbReference>
<evidence type="ECO:0008006" key="4">
    <source>
        <dbReference type="Google" id="ProtNLM"/>
    </source>
</evidence>
<feature type="signal peptide" evidence="1">
    <location>
        <begin position="1"/>
        <end position="22"/>
    </location>
</feature>
<reference evidence="2 3" key="1">
    <citation type="submission" date="2017-06" db="EMBL/GenBank/DDBJ databases">
        <title>Ant-infecting Ophiocordyceps genomes reveal a high diversity of potential behavioral manipulation genes and a possible major role for enterotoxins.</title>
        <authorList>
            <person name="De Bekker C."/>
            <person name="Evans H.C."/>
            <person name="Brachmann A."/>
            <person name="Hughes D.P."/>
        </authorList>
    </citation>
    <scope>NUCLEOTIDE SEQUENCE [LARGE SCALE GENOMIC DNA]</scope>
    <source>
        <strain evidence="2 3">Map64</strain>
    </source>
</reference>
<protein>
    <recommendedName>
        <fullName evidence="4">IDI-2</fullName>
    </recommendedName>
</protein>
<name>A0A2C5XC10_9HYPO</name>
<proteinExistence type="predicted"/>
<sequence length="136" mass="14192">MKFTSTILAFAIYASGALLAAADTSAEAACGSLGVMQVDKAALPAGVDPNDIRQCAEHPAGKLAQPLSKRDCWHGKSSGCSKNYCWKVCGENNSGQWCWTAFNKGYGKWIGCSDDSQCNTGMACGIGKCDSCGCSC</sequence>
<organism evidence="2 3">
    <name type="scientific">Ophiocordyceps australis</name>
    <dbReference type="NCBI Taxonomy" id="1399860"/>
    <lineage>
        <taxon>Eukaryota</taxon>
        <taxon>Fungi</taxon>
        <taxon>Dikarya</taxon>
        <taxon>Ascomycota</taxon>
        <taxon>Pezizomycotina</taxon>
        <taxon>Sordariomycetes</taxon>
        <taxon>Hypocreomycetidae</taxon>
        <taxon>Hypocreales</taxon>
        <taxon>Ophiocordycipitaceae</taxon>
        <taxon>Ophiocordyceps</taxon>
    </lineage>
</organism>
<evidence type="ECO:0000256" key="1">
    <source>
        <dbReference type="SAM" id="SignalP"/>
    </source>
</evidence>
<evidence type="ECO:0000313" key="3">
    <source>
        <dbReference type="Proteomes" id="UP000226192"/>
    </source>
</evidence>
<feature type="chain" id="PRO_5012383492" description="IDI-2" evidence="1">
    <location>
        <begin position="23"/>
        <end position="136"/>
    </location>
</feature>
<accession>A0A2C5XC10</accession>
<dbReference type="AlphaFoldDB" id="A0A2C5XC10"/>
<evidence type="ECO:0000313" key="2">
    <source>
        <dbReference type="EMBL" id="PHH66739.1"/>
    </source>
</evidence>
<dbReference type="OrthoDB" id="3660930at2759"/>